<proteinExistence type="inferred from homology"/>
<dbReference type="Gene3D" id="3.40.50.10610">
    <property type="entry name" value="ABC-type transport auxiliary lipoprotein component"/>
    <property type="match status" value="1"/>
</dbReference>
<evidence type="ECO:0000256" key="3">
    <source>
        <dbReference type="ARBA" id="ARBA00014028"/>
    </source>
</evidence>
<evidence type="ECO:0000256" key="6">
    <source>
        <dbReference type="ARBA" id="ARBA00023136"/>
    </source>
</evidence>
<organism evidence="9 10">
    <name type="scientific">Gilvimarinus algae</name>
    <dbReference type="NCBI Taxonomy" id="3058037"/>
    <lineage>
        <taxon>Bacteria</taxon>
        <taxon>Pseudomonadati</taxon>
        <taxon>Pseudomonadota</taxon>
        <taxon>Gammaproteobacteria</taxon>
        <taxon>Cellvibrionales</taxon>
        <taxon>Cellvibrionaceae</taxon>
        <taxon>Gilvimarinus</taxon>
    </lineage>
</organism>
<dbReference type="InterPro" id="IPR005534">
    <property type="entry name" value="Curli_assmbl/transp-comp_CsgG"/>
</dbReference>
<gene>
    <name evidence="9" type="ORF">QWI16_04435</name>
</gene>
<keyword evidence="4" id="KW-1003">Cell membrane</keyword>
<name>A0ABT8TBC5_9GAMM</name>
<evidence type="ECO:0000256" key="8">
    <source>
        <dbReference type="ARBA" id="ARBA00023288"/>
    </source>
</evidence>
<dbReference type="Pfam" id="PF03783">
    <property type="entry name" value="CsgG"/>
    <property type="match status" value="1"/>
</dbReference>
<dbReference type="PANTHER" id="PTHR41164">
    <property type="entry name" value="CURLI PRODUCTION ASSEMBLY/TRANSPORT COMPONENT CSGG"/>
    <property type="match status" value="1"/>
</dbReference>
<comment type="caution">
    <text evidence="9">The sequence shown here is derived from an EMBL/GenBank/DDBJ whole genome shotgun (WGS) entry which is preliminary data.</text>
</comment>
<evidence type="ECO:0000256" key="2">
    <source>
        <dbReference type="ARBA" id="ARBA00008899"/>
    </source>
</evidence>
<evidence type="ECO:0000256" key="4">
    <source>
        <dbReference type="ARBA" id="ARBA00022475"/>
    </source>
</evidence>
<sequence>MYRHVWGKLWLLAAVLIAAPLAWSAPRIAVMDFENKSQHGGWQVGRGAADMLTTELVKGTDYDIFERDRLNSIIQEQNLGSSGRVDPATAAKIGKIIGVEYIVTGAVTEYGQSNAGGGGGGVHVGKKGYHATVDVRIIDVNTSRILFADTGSASKSSMNVRVFGFGGGESWNEKSATEALRGAIDELVGKLASADLKASGSGGSATSSEPVLLADVTGKNVILNAGSSAGLTSGQTLTVKRKGREIKDPATGAVLKVTYETLGKIKLTNVESAYAEGNVVSGSGFKVGDLAEP</sequence>
<protein>
    <recommendedName>
        <fullName evidence="3">Curli production assembly/transport component CsgG</fullName>
    </recommendedName>
</protein>
<evidence type="ECO:0000256" key="1">
    <source>
        <dbReference type="ARBA" id="ARBA00003989"/>
    </source>
</evidence>
<dbReference type="PANTHER" id="PTHR41164:SF1">
    <property type="entry name" value="CURLI PRODUCTION ASSEMBLY_TRANSPORT COMPONENT CSGG"/>
    <property type="match status" value="1"/>
</dbReference>
<keyword evidence="6" id="KW-0472">Membrane</keyword>
<accession>A0ABT8TBC5</accession>
<dbReference type="Proteomes" id="UP001168380">
    <property type="component" value="Unassembled WGS sequence"/>
</dbReference>
<keyword evidence="8" id="KW-0449">Lipoprotein</keyword>
<evidence type="ECO:0000313" key="9">
    <source>
        <dbReference type="EMBL" id="MDO3381409.1"/>
    </source>
</evidence>
<keyword evidence="7" id="KW-0564">Palmitate</keyword>
<dbReference type="EMBL" id="JAULRT010000035">
    <property type="protein sequence ID" value="MDO3381409.1"/>
    <property type="molecule type" value="Genomic_DNA"/>
</dbReference>
<comment type="function">
    <text evidence="1">May be involved in the biogenesis of curli organelles.</text>
</comment>
<keyword evidence="10" id="KW-1185">Reference proteome</keyword>
<dbReference type="RefSeq" id="WP_302711547.1">
    <property type="nucleotide sequence ID" value="NZ_JAULRT010000035.1"/>
</dbReference>
<keyword evidence="5" id="KW-0732">Signal</keyword>
<evidence type="ECO:0000256" key="5">
    <source>
        <dbReference type="ARBA" id="ARBA00022729"/>
    </source>
</evidence>
<evidence type="ECO:0000313" key="10">
    <source>
        <dbReference type="Proteomes" id="UP001168380"/>
    </source>
</evidence>
<reference evidence="9" key="1">
    <citation type="submission" date="2023-07" db="EMBL/GenBank/DDBJ databases">
        <title>Gilvimarinus algae sp. nov., isolated from the surface of Kelp.</title>
        <authorList>
            <person name="Sun Y.Y."/>
            <person name="Gong Y."/>
            <person name="Du Z.J."/>
        </authorList>
    </citation>
    <scope>NUCLEOTIDE SEQUENCE</scope>
    <source>
        <strain evidence="9">SDUM040014</strain>
    </source>
</reference>
<comment type="similarity">
    <text evidence="2">Belongs to the CsgG family.</text>
</comment>
<evidence type="ECO:0000256" key="7">
    <source>
        <dbReference type="ARBA" id="ARBA00023139"/>
    </source>
</evidence>